<dbReference type="Proteomes" id="UP000321598">
    <property type="component" value="Unassembled WGS sequence"/>
</dbReference>
<dbReference type="AlphaFoldDB" id="A0A380C1Q8"/>
<dbReference type="STRING" id="1212545.SARL_06679"/>
<evidence type="ECO:0000313" key="4">
    <source>
        <dbReference type="Proteomes" id="UP000321598"/>
    </source>
</evidence>
<protein>
    <submittedName>
        <fullName evidence="2">DNA-binding protein</fullName>
    </submittedName>
</protein>
<dbReference type="RefSeq" id="WP_103388754.1">
    <property type="nucleotide sequence ID" value="NZ_BKAV01000013.1"/>
</dbReference>
<dbReference type="GO" id="GO:0003677">
    <property type="term" value="F:DNA binding"/>
    <property type="evidence" value="ECO:0007669"/>
    <property type="project" value="UniProtKB-KW"/>
</dbReference>
<keyword evidence="2" id="KW-0238">DNA-binding</keyword>
<dbReference type="EMBL" id="BKAV01000013">
    <property type="protein sequence ID" value="GEQ00375.1"/>
    <property type="molecule type" value="Genomic_DNA"/>
</dbReference>
<proteinExistence type="predicted"/>
<keyword evidence="4" id="KW-1185">Reference proteome</keyword>
<dbReference type="Proteomes" id="UP000254956">
    <property type="component" value="Unassembled WGS sequence"/>
</dbReference>
<dbReference type="Gene3D" id="1.10.150.20">
    <property type="entry name" value="5' to 3' exonuclease, C-terminal subdomain"/>
    <property type="match status" value="1"/>
</dbReference>
<gene>
    <name evidence="2" type="ORF">NCTC12413_00551</name>
    <name evidence="1" type="ORF">SAR03_14120</name>
</gene>
<organism evidence="2 3">
    <name type="scientific">Staphylococcus arlettae</name>
    <dbReference type="NCBI Taxonomy" id="29378"/>
    <lineage>
        <taxon>Bacteria</taxon>
        <taxon>Bacillati</taxon>
        <taxon>Bacillota</taxon>
        <taxon>Bacilli</taxon>
        <taxon>Bacillales</taxon>
        <taxon>Staphylococcaceae</taxon>
        <taxon>Staphylococcus</taxon>
    </lineage>
</organism>
<dbReference type="OrthoDB" id="6692273at2"/>
<dbReference type="EMBL" id="UGZE01000001">
    <property type="protein sequence ID" value="SUJ11071.1"/>
    <property type="molecule type" value="Genomic_DNA"/>
</dbReference>
<evidence type="ECO:0000313" key="2">
    <source>
        <dbReference type="EMBL" id="SUJ11071.1"/>
    </source>
</evidence>
<sequence length="199" mass="22196">MSQPLPKIGKPATHALKHEGITTLEQIAQYDKQTLLKLHGVGPKAIQILEEALTNHSLSFKSSAPKDPQLPFELIGDLQCDNAPKRRVLLDYLIATATLDQQRLDELLNTSFQWNVPGYFTIEGKDKFYEELSAHPSEFSTIELKHNITHGKTGAIHGTLVDKAGKPAYFADFIEFENHSKTAKIKTVTSYVIMPEGDL</sequence>
<dbReference type="SUPFAM" id="SSF54427">
    <property type="entry name" value="NTF2-like"/>
    <property type="match status" value="1"/>
</dbReference>
<dbReference type="SUPFAM" id="SSF47789">
    <property type="entry name" value="C-terminal domain of RNA polymerase alpha subunit"/>
    <property type="match status" value="1"/>
</dbReference>
<reference evidence="2 3" key="1">
    <citation type="submission" date="2018-06" db="EMBL/GenBank/DDBJ databases">
        <authorList>
            <consortium name="Pathogen Informatics"/>
            <person name="Doyle S."/>
        </authorList>
    </citation>
    <scope>NUCLEOTIDE SEQUENCE [LARGE SCALE GENOMIC DNA]</scope>
    <source>
        <strain evidence="2 3">NCTC12413</strain>
    </source>
</reference>
<evidence type="ECO:0000313" key="1">
    <source>
        <dbReference type="EMBL" id="GEQ00375.1"/>
    </source>
</evidence>
<dbReference type="InterPro" id="IPR032710">
    <property type="entry name" value="NTF2-like_dom_sf"/>
</dbReference>
<reference evidence="1 4" key="2">
    <citation type="submission" date="2019-07" db="EMBL/GenBank/DDBJ databases">
        <title>Whole genome shotgun sequence of Staphylococcus arlettae NBRC 109765.</title>
        <authorList>
            <person name="Hosoyama A."/>
            <person name="Uohara A."/>
            <person name="Ohji S."/>
            <person name="Ichikawa N."/>
        </authorList>
    </citation>
    <scope>NUCLEOTIDE SEQUENCE [LARGE SCALE GENOMIC DNA]</scope>
    <source>
        <strain evidence="1 4">NBRC 109765</strain>
    </source>
</reference>
<name>A0A380C1Q8_9STAP</name>
<accession>A0A380C1Q8</accession>
<evidence type="ECO:0000313" key="3">
    <source>
        <dbReference type="Proteomes" id="UP000254956"/>
    </source>
</evidence>
<dbReference type="Gene3D" id="3.10.450.50">
    <property type="match status" value="1"/>
</dbReference>